<accession>A0A834MJ30</accession>
<dbReference type="EMBL" id="JAACXV010000046">
    <property type="protein sequence ID" value="KAF7285718.1"/>
    <property type="molecule type" value="Genomic_DNA"/>
</dbReference>
<comment type="caution">
    <text evidence="1">The sequence shown here is derived from an EMBL/GenBank/DDBJ whole genome shotgun (WGS) entry which is preliminary data.</text>
</comment>
<evidence type="ECO:0000313" key="2">
    <source>
        <dbReference type="Proteomes" id="UP000625711"/>
    </source>
</evidence>
<keyword evidence="2" id="KW-1185">Reference proteome</keyword>
<reference evidence="1" key="1">
    <citation type="submission" date="2020-08" db="EMBL/GenBank/DDBJ databases">
        <title>Genome sequencing and assembly of the red palm weevil Rhynchophorus ferrugineus.</title>
        <authorList>
            <person name="Dias G.B."/>
            <person name="Bergman C.M."/>
            <person name="Manee M."/>
        </authorList>
    </citation>
    <scope>NUCLEOTIDE SEQUENCE</scope>
    <source>
        <strain evidence="1">AA-2017</strain>
        <tissue evidence="1">Whole larva</tissue>
    </source>
</reference>
<sequence length="84" mass="9613">MKSYSSRYDDRFPGLERQCYLKAISPIFLIAGSNSNPRSQKIKPVYPSSSKKDFETLTSDMTFADFHLEPDDGMRSDSKLLEII</sequence>
<evidence type="ECO:0000313" key="1">
    <source>
        <dbReference type="EMBL" id="KAF7285718.1"/>
    </source>
</evidence>
<protein>
    <submittedName>
        <fullName evidence="1">Uncharacterized protein</fullName>
    </submittedName>
</protein>
<dbReference type="AlphaFoldDB" id="A0A834MJ30"/>
<organism evidence="1 2">
    <name type="scientific">Rhynchophorus ferrugineus</name>
    <name type="common">Red palm weevil</name>
    <name type="synonym">Curculio ferrugineus</name>
    <dbReference type="NCBI Taxonomy" id="354439"/>
    <lineage>
        <taxon>Eukaryota</taxon>
        <taxon>Metazoa</taxon>
        <taxon>Ecdysozoa</taxon>
        <taxon>Arthropoda</taxon>
        <taxon>Hexapoda</taxon>
        <taxon>Insecta</taxon>
        <taxon>Pterygota</taxon>
        <taxon>Neoptera</taxon>
        <taxon>Endopterygota</taxon>
        <taxon>Coleoptera</taxon>
        <taxon>Polyphaga</taxon>
        <taxon>Cucujiformia</taxon>
        <taxon>Curculionidae</taxon>
        <taxon>Dryophthorinae</taxon>
        <taxon>Rhynchophorus</taxon>
    </lineage>
</organism>
<proteinExistence type="predicted"/>
<name>A0A834MJ30_RHYFE</name>
<dbReference type="Proteomes" id="UP000625711">
    <property type="component" value="Unassembled WGS sequence"/>
</dbReference>
<gene>
    <name evidence="1" type="ORF">GWI33_010139</name>
</gene>